<proteinExistence type="predicted"/>
<comment type="caution">
    <text evidence="1">The sequence shown here is derived from an EMBL/GenBank/DDBJ whole genome shotgun (WGS) entry which is preliminary data.</text>
</comment>
<protein>
    <submittedName>
        <fullName evidence="1">Uncharacterized protein</fullName>
    </submittedName>
</protein>
<dbReference type="Proteomes" id="UP001345691">
    <property type="component" value="Unassembled WGS sequence"/>
</dbReference>
<accession>A0ABR0JM15</accession>
<sequence>MPDLEQLRNLYKSQQWQEFYQNYAIEKQARNFAPLACLSLVYERLGAYEGIEQPYRATIDDWSKWDFYACSINRILGMAWTLPGSPVFGPLENESQLEAYNRAFQLLNHYEYLSITKRSERLLGDNFENNPAVKPRFMIPNYPVFLPTYNRDEFQCIWVNKSQYQEQHPQKAMPKSPFRLLDPRVWNDHQMRDYVRHRLDCRRLGLDIQRFTVKHGENEYDSRSEWPMVQDLLRKAKTKEDLDKFEFYISLEPRIPPDADIFECFYDTTDESPHDADGYVDCTRGGCAHPFSRGRC</sequence>
<dbReference type="EMBL" id="JAVRRF010000003">
    <property type="protein sequence ID" value="KAK5066927.1"/>
    <property type="molecule type" value="Genomic_DNA"/>
</dbReference>
<reference evidence="1 2" key="1">
    <citation type="submission" date="2023-08" db="EMBL/GenBank/DDBJ databases">
        <title>Black Yeasts Isolated from many extreme environments.</title>
        <authorList>
            <person name="Coleine C."/>
            <person name="Stajich J.E."/>
            <person name="Selbmann L."/>
        </authorList>
    </citation>
    <scope>NUCLEOTIDE SEQUENCE [LARGE SCALE GENOMIC DNA]</scope>
    <source>
        <strain evidence="1 2">CCFEE 6328</strain>
    </source>
</reference>
<organism evidence="1 2">
    <name type="scientific">Exophiala sideris</name>
    <dbReference type="NCBI Taxonomy" id="1016849"/>
    <lineage>
        <taxon>Eukaryota</taxon>
        <taxon>Fungi</taxon>
        <taxon>Dikarya</taxon>
        <taxon>Ascomycota</taxon>
        <taxon>Pezizomycotina</taxon>
        <taxon>Eurotiomycetes</taxon>
        <taxon>Chaetothyriomycetidae</taxon>
        <taxon>Chaetothyriales</taxon>
        <taxon>Herpotrichiellaceae</taxon>
        <taxon>Exophiala</taxon>
    </lineage>
</organism>
<name>A0ABR0JM15_9EURO</name>
<keyword evidence="2" id="KW-1185">Reference proteome</keyword>
<evidence type="ECO:0000313" key="2">
    <source>
        <dbReference type="Proteomes" id="UP001345691"/>
    </source>
</evidence>
<evidence type="ECO:0000313" key="1">
    <source>
        <dbReference type="EMBL" id="KAK5066927.1"/>
    </source>
</evidence>
<gene>
    <name evidence="1" type="ORF">LTR69_002275</name>
</gene>